<dbReference type="Gene3D" id="1.10.220.150">
    <property type="entry name" value="Arf GTPase activating protein"/>
    <property type="match status" value="1"/>
</dbReference>
<keyword evidence="1" id="KW-0863">Zinc-finger</keyword>
<reference evidence="4 5" key="1">
    <citation type="journal article" date="2024" name="Nat. Commun.">
        <title>Phylogenomics reveals the evolutionary origins of lichenization in chlorophyte algae.</title>
        <authorList>
            <person name="Puginier C."/>
            <person name="Libourel C."/>
            <person name="Otte J."/>
            <person name="Skaloud P."/>
            <person name="Haon M."/>
            <person name="Grisel S."/>
            <person name="Petersen M."/>
            <person name="Berrin J.G."/>
            <person name="Delaux P.M."/>
            <person name="Dal Grande F."/>
            <person name="Keller J."/>
        </authorList>
    </citation>
    <scope>NUCLEOTIDE SEQUENCE [LARGE SCALE GENOMIC DNA]</scope>
    <source>
        <strain evidence="4 5">SAG 216-7</strain>
    </source>
</reference>
<keyword evidence="1" id="KW-0862">Zinc</keyword>
<dbReference type="InterPro" id="IPR038508">
    <property type="entry name" value="ArfGAP_dom_sf"/>
</dbReference>
<dbReference type="PANTHER" id="PTHR47021">
    <property type="entry name" value="ADP-RIBOSYLATION FACTOR GTPASE-ACTIVATING PROTEIN AGD6-RELATED"/>
    <property type="match status" value="1"/>
</dbReference>
<sequence>MASAESLRILRELQSRTENKTCVDCNTKNPQWASVSYGIFMCLECSGKHRGLGVHLSFVRSVTMDAWSGDQLKKMQLGGNDALNSFLKKYSVDKFTDIKEKYSSQPAEYYREKIKAEAEGRSYVAPPPSKTASVKPAGMTRNARSFGNSGWDDWGDEGSRPTKSSSSVSSISSDGAFKGSSEYSRSQLEASAAQKDSFFSRKMQENASKPEGLPPNQGGKYVGFGSGGSAPPLRRGHGGGGLDDVSVALSKGFSHLSTAAGAATSVAASGLKDARVSETAAVVAEKGKEYGAKGWNFLKGVYGTVANQVEHVARDNGYRLDLGGQQQSRAYSHVGSSLRSDSPDRTNANGYDSDGMFNGAPATAAAHHSSPRKNRSGGTRAPRPGAYGGILPAPEATPGGAGGFSGFGDDETWEKGDSWGSAGAKKSPPGKPTAPRLTSASRGGVPRTSSASSSKSLGAKGGEEWAGWESHEAEEEKSAKTQDEWGKW</sequence>
<protein>
    <recommendedName>
        <fullName evidence="3">Arf-GAP domain-containing protein</fullName>
    </recommendedName>
</protein>
<feature type="region of interest" description="Disordered" evidence="2">
    <location>
        <begin position="204"/>
        <end position="239"/>
    </location>
</feature>
<evidence type="ECO:0000256" key="1">
    <source>
        <dbReference type="PROSITE-ProRule" id="PRU00288"/>
    </source>
</evidence>
<dbReference type="InterPro" id="IPR037278">
    <property type="entry name" value="ARFGAP/RecO"/>
</dbReference>
<dbReference type="SUPFAM" id="SSF57863">
    <property type="entry name" value="ArfGap/RecO-like zinc finger"/>
    <property type="match status" value="1"/>
</dbReference>
<proteinExistence type="predicted"/>
<evidence type="ECO:0000313" key="4">
    <source>
        <dbReference type="EMBL" id="KAK9902144.1"/>
    </source>
</evidence>
<evidence type="ECO:0000313" key="5">
    <source>
        <dbReference type="Proteomes" id="UP001491310"/>
    </source>
</evidence>
<evidence type="ECO:0000259" key="3">
    <source>
        <dbReference type="PROSITE" id="PS50115"/>
    </source>
</evidence>
<dbReference type="Proteomes" id="UP001491310">
    <property type="component" value="Unassembled WGS sequence"/>
</dbReference>
<dbReference type="PROSITE" id="PS50115">
    <property type="entry name" value="ARFGAP"/>
    <property type="match status" value="1"/>
</dbReference>
<feature type="compositionally biased region" description="Low complexity" evidence="2">
    <location>
        <begin position="449"/>
        <end position="458"/>
    </location>
</feature>
<comment type="caution">
    <text evidence="4">The sequence shown here is derived from an EMBL/GenBank/DDBJ whole genome shotgun (WGS) entry which is preliminary data.</text>
</comment>
<dbReference type="InterPro" id="IPR044519">
    <property type="entry name" value="ARF_GAP_AGD6/7"/>
</dbReference>
<dbReference type="PANTHER" id="PTHR47021:SF4">
    <property type="entry name" value="ADP-RIBOSYLATION FACTOR GTPASE-ACTIVATING PROTEIN AGD6-RELATED"/>
    <property type="match status" value="1"/>
</dbReference>
<dbReference type="SMART" id="SM00105">
    <property type="entry name" value="ArfGap"/>
    <property type="match status" value="1"/>
</dbReference>
<feature type="region of interest" description="Disordered" evidence="2">
    <location>
        <begin position="329"/>
        <end position="488"/>
    </location>
</feature>
<gene>
    <name evidence="4" type="ORF">WJX75_005813</name>
</gene>
<dbReference type="InterPro" id="IPR001164">
    <property type="entry name" value="ArfGAP_dom"/>
</dbReference>
<organism evidence="4 5">
    <name type="scientific">Coccomyxa subellipsoidea</name>
    <dbReference type="NCBI Taxonomy" id="248742"/>
    <lineage>
        <taxon>Eukaryota</taxon>
        <taxon>Viridiplantae</taxon>
        <taxon>Chlorophyta</taxon>
        <taxon>core chlorophytes</taxon>
        <taxon>Trebouxiophyceae</taxon>
        <taxon>Trebouxiophyceae incertae sedis</taxon>
        <taxon>Coccomyxaceae</taxon>
        <taxon>Coccomyxa</taxon>
    </lineage>
</organism>
<feature type="compositionally biased region" description="Polar residues" evidence="2">
    <location>
        <begin position="329"/>
        <end position="350"/>
    </location>
</feature>
<feature type="region of interest" description="Disordered" evidence="2">
    <location>
        <begin position="121"/>
        <end position="179"/>
    </location>
</feature>
<name>A0ABR2YCG5_9CHLO</name>
<feature type="domain" description="Arf-GAP" evidence="3">
    <location>
        <begin position="4"/>
        <end position="123"/>
    </location>
</feature>
<accession>A0ABR2YCG5</accession>
<keyword evidence="1" id="KW-0479">Metal-binding</keyword>
<feature type="compositionally biased region" description="Basic and acidic residues" evidence="2">
    <location>
        <begin position="469"/>
        <end position="488"/>
    </location>
</feature>
<dbReference type="Pfam" id="PF01412">
    <property type="entry name" value="ArfGap"/>
    <property type="match status" value="1"/>
</dbReference>
<feature type="compositionally biased region" description="Low complexity" evidence="2">
    <location>
        <begin position="164"/>
        <end position="173"/>
    </location>
</feature>
<dbReference type="PRINTS" id="PR00405">
    <property type="entry name" value="REVINTRACTNG"/>
</dbReference>
<dbReference type="EMBL" id="JALJOT010000016">
    <property type="protein sequence ID" value="KAK9902144.1"/>
    <property type="molecule type" value="Genomic_DNA"/>
</dbReference>
<dbReference type="CDD" id="cd08830">
    <property type="entry name" value="ArfGap_ArfGap1"/>
    <property type="match status" value="1"/>
</dbReference>
<keyword evidence="5" id="KW-1185">Reference proteome</keyword>
<evidence type="ECO:0000256" key="2">
    <source>
        <dbReference type="SAM" id="MobiDB-lite"/>
    </source>
</evidence>